<evidence type="ECO:0000313" key="1">
    <source>
        <dbReference type="EMBL" id="EKC53295.1"/>
    </source>
</evidence>
<dbReference type="EMBL" id="AJWZ01008730">
    <property type="protein sequence ID" value="EKC53295.1"/>
    <property type="molecule type" value="Genomic_DNA"/>
</dbReference>
<dbReference type="AlphaFoldDB" id="K1SHN1"/>
<feature type="non-terminal residue" evidence="1">
    <location>
        <position position="1"/>
    </location>
</feature>
<accession>K1SHN1</accession>
<gene>
    <name evidence="1" type="ORF">OBE_12664</name>
</gene>
<reference evidence="1" key="1">
    <citation type="journal article" date="2013" name="Environ. Microbiol.">
        <title>Microbiota from the distal guts of lean and obese adolescents exhibit partial functional redundancy besides clear differences in community structure.</title>
        <authorList>
            <person name="Ferrer M."/>
            <person name="Ruiz A."/>
            <person name="Lanza F."/>
            <person name="Haange S.B."/>
            <person name="Oberbach A."/>
            <person name="Till H."/>
            <person name="Bargiela R."/>
            <person name="Campoy C."/>
            <person name="Segura M.T."/>
            <person name="Richter M."/>
            <person name="von Bergen M."/>
            <person name="Seifert J."/>
            <person name="Suarez A."/>
        </authorList>
    </citation>
    <scope>NUCLEOTIDE SEQUENCE</scope>
</reference>
<organism evidence="1">
    <name type="scientific">human gut metagenome</name>
    <dbReference type="NCBI Taxonomy" id="408170"/>
    <lineage>
        <taxon>unclassified sequences</taxon>
        <taxon>metagenomes</taxon>
        <taxon>organismal metagenomes</taxon>
    </lineage>
</organism>
<name>K1SHN1_9ZZZZ</name>
<sequence>TIFRKLAQQRLDQQLILLLNQVVLHMASQRLADARKTMARIREAGQVFYHFPEFRITRLIDLLLQAEYGHMDFVESEIKSIRRNSTIEIDSVERQIFQFVRLYPLPHSKRERNRLWVRIQERIKRISQAEYERPLLKFFDFAAWIESRLTDSDFIMISARNAGMHIGQEDQSCSF</sequence>
<protein>
    <submittedName>
        <fullName evidence="1">Uncharacterized protein</fullName>
    </submittedName>
</protein>
<comment type="caution">
    <text evidence="1">The sequence shown here is derived from an EMBL/GenBank/DDBJ whole genome shotgun (WGS) entry which is preliminary data.</text>
</comment>
<proteinExistence type="predicted"/>